<protein>
    <recommendedName>
        <fullName evidence="2">histidine kinase</fullName>
        <ecNumber evidence="2">2.7.13.3</ecNumber>
    </recommendedName>
</protein>
<keyword evidence="4" id="KW-0808">Transferase</keyword>
<dbReference type="PANTHER" id="PTHR43304">
    <property type="entry name" value="PHYTOCHROME-LIKE PROTEIN CPH1"/>
    <property type="match status" value="1"/>
</dbReference>
<dbReference type="PROSITE" id="PS50109">
    <property type="entry name" value="HIS_KIN"/>
    <property type="match status" value="1"/>
</dbReference>
<dbReference type="InterPro" id="IPR003661">
    <property type="entry name" value="HisK_dim/P_dom"/>
</dbReference>
<accession>A0ABX0XDX9</accession>
<dbReference type="PANTHER" id="PTHR43304:SF1">
    <property type="entry name" value="PAC DOMAIN-CONTAINING PROTEIN"/>
    <property type="match status" value="1"/>
</dbReference>
<dbReference type="SUPFAM" id="SSF47384">
    <property type="entry name" value="Homodimeric domain of signal transducing histidine kinase"/>
    <property type="match status" value="1"/>
</dbReference>
<evidence type="ECO:0000313" key="8">
    <source>
        <dbReference type="EMBL" id="NJC27290.1"/>
    </source>
</evidence>
<name>A0ABX0XDX9_9BACT</name>
<dbReference type="SMART" id="SM00388">
    <property type="entry name" value="HisKA"/>
    <property type="match status" value="1"/>
</dbReference>
<keyword evidence="3" id="KW-0597">Phosphoprotein</keyword>
<keyword evidence="5 8" id="KW-0418">Kinase</keyword>
<dbReference type="InterPro" id="IPR036097">
    <property type="entry name" value="HisK_dim/P_sf"/>
</dbReference>
<dbReference type="Proteomes" id="UP000770785">
    <property type="component" value="Unassembled WGS sequence"/>
</dbReference>
<evidence type="ECO:0000256" key="1">
    <source>
        <dbReference type="ARBA" id="ARBA00000085"/>
    </source>
</evidence>
<keyword evidence="9" id="KW-1185">Reference proteome</keyword>
<dbReference type="Gene3D" id="3.30.565.10">
    <property type="entry name" value="Histidine kinase-like ATPase, C-terminal domain"/>
    <property type="match status" value="1"/>
</dbReference>
<dbReference type="GO" id="GO:0016301">
    <property type="term" value="F:kinase activity"/>
    <property type="evidence" value="ECO:0007669"/>
    <property type="project" value="UniProtKB-KW"/>
</dbReference>
<dbReference type="Gene3D" id="1.10.287.130">
    <property type="match status" value="1"/>
</dbReference>
<dbReference type="SUPFAM" id="SSF55874">
    <property type="entry name" value="ATPase domain of HSP90 chaperone/DNA topoisomerase II/histidine kinase"/>
    <property type="match status" value="1"/>
</dbReference>
<keyword evidence="6" id="KW-0472">Membrane</keyword>
<evidence type="ECO:0000256" key="3">
    <source>
        <dbReference type="ARBA" id="ARBA00022553"/>
    </source>
</evidence>
<dbReference type="InterPro" id="IPR005467">
    <property type="entry name" value="His_kinase_dom"/>
</dbReference>
<dbReference type="InterPro" id="IPR004358">
    <property type="entry name" value="Sig_transdc_His_kin-like_C"/>
</dbReference>
<dbReference type="InterPro" id="IPR007891">
    <property type="entry name" value="CHASE3"/>
</dbReference>
<sequence length="477" mass="53665">MKTSEPHQRQQKILRALIAGALVLLVMFAVAFFNQLRIGTIRDTAGDTLGLERNLAAILTAVKEGESSERAFLLTTDDAYLAAYKNGKQQAFNNLTEARQQLTVLQRPSLSIDTLQVAITEKFATLDQRVASVRASAANGPLVAEADRKLTAQITHTINRLSEGERRQIAELRTRIDRMHKLTAGLLLFSLFALFGLIYYLYTRYYPLVLQVAQSIERRDDEIDQRRIAEARALTLIDALKSKNKELDHFAYIASHDLQEPLRTVSNFIELLEEEQGHNFNEDANTYVNFINQATDRMRELITQLLRYSQIGRDDESQRVDLNESVAMALINLRPVIQESSARITVQLLPNIEGHPVELTELFQNLLGNAIKFTPPGRVPIITVTNSVKNNEVTIDITDNGIGITKVARGKIFNMFSKVHPSGAYQGHGIGLTFCRRIIELHSGRLTLLPAAEIGSTFRFTLDTYVYEKEIKADITD</sequence>
<dbReference type="EMBL" id="JAATJH010000004">
    <property type="protein sequence ID" value="NJC27290.1"/>
    <property type="molecule type" value="Genomic_DNA"/>
</dbReference>
<feature type="transmembrane region" description="Helical" evidence="6">
    <location>
        <begin position="182"/>
        <end position="202"/>
    </location>
</feature>
<evidence type="ECO:0000256" key="6">
    <source>
        <dbReference type="SAM" id="Phobius"/>
    </source>
</evidence>
<evidence type="ECO:0000256" key="4">
    <source>
        <dbReference type="ARBA" id="ARBA00022679"/>
    </source>
</evidence>
<comment type="caution">
    <text evidence="8">The sequence shown here is derived from an EMBL/GenBank/DDBJ whole genome shotgun (WGS) entry which is preliminary data.</text>
</comment>
<dbReference type="InterPro" id="IPR003594">
    <property type="entry name" value="HATPase_dom"/>
</dbReference>
<reference evidence="8 9" key="1">
    <citation type="submission" date="2020-03" db="EMBL/GenBank/DDBJ databases">
        <title>Genomic Encyclopedia of Type Strains, Phase IV (KMG-IV): sequencing the most valuable type-strain genomes for metagenomic binning, comparative biology and taxonomic classification.</title>
        <authorList>
            <person name="Goeker M."/>
        </authorList>
    </citation>
    <scope>NUCLEOTIDE SEQUENCE [LARGE SCALE GENOMIC DNA]</scope>
    <source>
        <strain evidence="8 9">DSM 105096</strain>
    </source>
</reference>
<evidence type="ECO:0000256" key="5">
    <source>
        <dbReference type="ARBA" id="ARBA00022777"/>
    </source>
</evidence>
<dbReference type="Pfam" id="PF00512">
    <property type="entry name" value="HisKA"/>
    <property type="match status" value="1"/>
</dbReference>
<evidence type="ECO:0000313" key="9">
    <source>
        <dbReference type="Proteomes" id="UP000770785"/>
    </source>
</evidence>
<evidence type="ECO:0000256" key="2">
    <source>
        <dbReference type="ARBA" id="ARBA00012438"/>
    </source>
</evidence>
<evidence type="ECO:0000259" key="7">
    <source>
        <dbReference type="PROSITE" id="PS50109"/>
    </source>
</evidence>
<proteinExistence type="predicted"/>
<dbReference type="Pfam" id="PF02518">
    <property type="entry name" value="HATPase_c"/>
    <property type="match status" value="1"/>
</dbReference>
<feature type="transmembrane region" description="Helical" evidence="6">
    <location>
        <begin position="13"/>
        <end position="33"/>
    </location>
</feature>
<dbReference type="Pfam" id="PF05227">
    <property type="entry name" value="CHASE3"/>
    <property type="match status" value="1"/>
</dbReference>
<gene>
    <name evidence="8" type="ORF">GGR27_002803</name>
</gene>
<dbReference type="PRINTS" id="PR00344">
    <property type="entry name" value="BCTRLSENSOR"/>
</dbReference>
<dbReference type="InterPro" id="IPR036890">
    <property type="entry name" value="HATPase_C_sf"/>
</dbReference>
<dbReference type="RefSeq" id="WP_168038239.1">
    <property type="nucleotide sequence ID" value="NZ_JAATJH010000004.1"/>
</dbReference>
<keyword evidence="6" id="KW-1133">Transmembrane helix</keyword>
<feature type="domain" description="Histidine kinase" evidence="7">
    <location>
        <begin position="253"/>
        <end position="466"/>
    </location>
</feature>
<dbReference type="EC" id="2.7.13.3" evidence="2"/>
<keyword evidence="6" id="KW-0812">Transmembrane</keyword>
<comment type="catalytic activity">
    <reaction evidence="1">
        <text>ATP + protein L-histidine = ADP + protein N-phospho-L-histidine.</text>
        <dbReference type="EC" id="2.7.13.3"/>
    </reaction>
</comment>
<dbReference type="InterPro" id="IPR052162">
    <property type="entry name" value="Sensor_kinase/Photoreceptor"/>
</dbReference>
<organism evidence="8 9">
    <name type="scientific">Neolewinella antarctica</name>
    <dbReference type="NCBI Taxonomy" id="442734"/>
    <lineage>
        <taxon>Bacteria</taxon>
        <taxon>Pseudomonadati</taxon>
        <taxon>Bacteroidota</taxon>
        <taxon>Saprospiria</taxon>
        <taxon>Saprospirales</taxon>
        <taxon>Lewinellaceae</taxon>
        <taxon>Neolewinella</taxon>
    </lineage>
</organism>
<dbReference type="CDD" id="cd00082">
    <property type="entry name" value="HisKA"/>
    <property type="match status" value="1"/>
</dbReference>
<dbReference type="SMART" id="SM00387">
    <property type="entry name" value="HATPase_c"/>
    <property type="match status" value="1"/>
</dbReference>